<dbReference type="EMBL" id="BAABJV010000002">
    <property type="protein sequence ID" value="GAA4767878.1"/>
    <property type="molecule type" value="Genomic_DNA"/>
</dbReference>
<feature type="region of interest" description="Disordered" evidence="1">
    <location>
        <begin position="1"/>
        <end position="27"/>
    </location>
</feature>
<proteinExistence type="predicted"/>
<evidence type="ECO:0000313" key="3">
    <source>
        <dbReference type="Proteomes" id="UP001501147"/>
    </source>
</evidence>
<comment type="caution">
    <text evidence="2">The sequence shown here is derived from an EMBL/GenBank/DDBJ whole genome shotgun (WGS) entry which is preliminary data.</text>
</comment>
<organism evidence="2 3">
    <name type="scientific">Streptomyces sanyensis</name>
    <dbReference type="NCBI Taxonomy" id="568869"/>
    <lineage>
        <taxon>Bacteria</taxon>
        <taxon>Bacillati</taxon>
        <taxon>Actinomycetota</taxon>
        <taxon>Actinomycetes</taxon>
        <taxon>Kitasatosporales</taxon>
        <taxon>Streptomycetaceae</taxon>
        <taxon>Streptomyces</taxon>
    </lineage>
</organism>
<dbReference type="InterPro" id="IPR049457">
    <property type="entry name" value="Emfourin"/>
</dbReference>
<sequence length="88" mass="9239">MRIEVRRSGGFAGIERQGEVDTSAREDEAKLRALAERAVSDGHGAPPPGVPDGFAYRITVDGRTAHCADPLLSAAQRELVALVLGEGA</sequence>
<evidence type="ECO:0000256" key="1">
    <source>
        <dbReference type="SAM" id="MobiDB-lite"/>
    </source>
</evidence>
<protein>
    <recommendedName>
        <fullName evidence="4">Metalloprotease</fullName>
    </recommendedName>
</protein>
<dbReference type="RefSeq" id="WP_345610489.1">
    <property type="nucleotide sequence ID" value="NZ_BAABJV010000002.1"/>
</dbReference>
<evidence type="ECO:0008006" key="4">
    <source>
        <dbReference type="Google" id="ProtNLM"/>
    </source>
</evidence>
<name>A0ABP8ZXK6_9ACTN</name>
<keyword evidence="3" id="KW-1185">Reference proteome</keyword>
<dbReference type="Proteomes" id="UP001501147">
    <property type="component" value="Unassembled WGS sequence"/>
</dbReference>
<feature type="compositionally biased region" description="Basic and acidic residues" evidence="1">
    <location>
        <begin position="16"/>
        <end position="27"/>
    </location>
</feature>
<accession>A0ABP8ZXK6</accession>
<reference evidence="3" key="1">
    <citation type="journal article" date="2019" name="Int. J. Syst. Evol. Microbiol.">
        <title>The Global Catalogue of Microorganisms (GCM) 10K type strain sequencing project: providing services to taxonomists for standard genome sequencing and annotation.</title>
        <authorList>
            <consortium name="The Broad Institute Genomics Platform"/>
            <consortium name="The Broad Institute Genome Sequencing Center for Infectious Disease"/>
            <person name="Wu L."/>
            <person name="Ma J."/>
        </authorList>
    </citation>
    <scope>NUCLEOTIDE SEQUENCE [LARGE SCALE GENOMIC DNA]</scope>
    <source>
        <strain evidence="3">JCM 18324</strain>
    </source>
</reference>
<gene>
    <name evidence="2" type="ORF">GCM10023329_13020</name>
</gene>
<dbReference type="Pfam" id="PF20242">
    <property type="entry name" value="Emfourin"/>
    <property type="match status" value="1"/>
</dbReference>
<evidence type="ECO:0000313" key="2">
    <source>
        <dbReference type="EMBL" id="GAA4767878.1"/>
    </source>
</evidence>